<reference evidence="2" key="1">
    <citation type="submission" date="2018-11" db="EMBL/GenBank/DDBJ databases">
        <authorList>
            <person name="Di H."/>
            <person name="Hu Y."/>
            <person name="Dong X."/>
        </authorList>
    </citation>
    <scope>NUCLEOTIDE SEQUENCE</scope>
</reference>
<name>A0A4Y5PUF1_MAIZE</name>
<evidence type="ECO:0000313" key="2">
    <source>
        <dbReference type="EMBL" id="QCX08099.1"/>
    </source>
</evidence>
<proteinExistence type="evidence at transcript level"/>
<sequence>MCPQQSQLPEVVYLELWEHVVVEAAAKHGRHRRRQAAGRLRGVVEAGAAVEPLGRRRLVLVGSGGALVSWAHVHRHHRLALPACRGGRGRREHHEIGAVVADGQELVEGRVHGERGVVGGHVGRGVQDLRERVLVPQQLGDGGDLGEPRQRRRLLVLLHDDGRRRSSVCSTSSSSTAADGRRGGGVQAGAAAEVVVEEAAGRRSVAVEVLVVGERRHHRRRVAGLLVDPAQHPVVQPHGDVPELGGRAVGGEGAGGAGDGGEAVLVHDPVGLGAPGRAALVEDERLLDADALAGGGVVDGLVGAGGLPVAGAGGAVGADAVGVLAVPRAEEVVLAVAVQRLGRQVPWVELVDVDVGDDGHGARRRRGAVAEVVQDELLVRRVEPEPRRQLRRRRLRCC</sequence>
<accession>A0A4Y5PUF1</accession>
<feature type="region of interest" description="Disordered" evidence="1">
    <location>
        <begin position="165"/>
        <end position="185"/>
    </location>
</feature>
<feature type="compositionally biased region" description="Low complexity" evidence="1">
    <location>
        <begin position="167"/>
        <end position="178"/>
    </location>
</feature>
<protein>
    <submittedName>
        <fullName evidence="2">NAC89</fullName>
    </submittedName>
</protein>
<dbReference type="AlphaFoldDB" id="A0A4Y5PUF1"/>
<organism evidence="2">
    <name type="scientific">Zea mays</name>
    <name type="common">Maize</name>
    <dbReference type="NCBI Taxonomy" id="4577"/>
    <lineage>
        <taxon>Eukaryota</taxon>
        <taxon>Viridiplantae</taxon>
        <taxon>Streptophyta</taxon>
        <taxon>Embryophyta</taxon>
        <taxon>Tracheophyta</taxon>
        <taxon>Spermatophyta</taxon>
        <taxon>Magnoliopsida</taxon>
        <taxon>Liliopsida</taxon>
        <taxon>Poales</taxon>
        <taxon>Poaceae</taxon>
        <taxon>PACMAD clade</taxon>
        <taxon>Panicoideae</taxon>
        <taxon>Andropogonodae</taxon>
        <taxon>Andropogoneae</taxon>
        <taxon>Tripsacinae</taxon>
        <taxon>Zea</taxon>
    </lineage>
</organism>
<evidence type="ECO:0000256" key="1">
    <source>
        <dbReference type="SAM" id="MobiDB-lite"/>
    </source>
</evidence>
<dbReference type="EMBL" id="MK125509">
    <property type="protein sequence ID" value="QCX08099.1"/>
    <property type="molecule type" value="mRNA"/>
</dbReference>